<reference evidence="1 2" key="1">
    <citation type="journal article" date="2015" name="Plant Cell">
        <title>Oil accumulation by the oleaginous diatom Fistulifera solaris as revealed by the genome and transcriptome.</title>
        <authorList>
            <person name="Tanaka T."/>
            <person name="Maeda Y."/>
            <person name="Veluchamy A."/>
            <person name="Tanaka M."/>
            <person name="Abida H."/>
            <person name="Marechal E."/>
            <person name="Bowler C."/>
            <person name="Muto M."/>
            <person name="Sunaga Y."/>
            <person name="Tanaka M."/>
            <person name="Yoshino T."/>
            <person name="Taniguchi T."/>
            <person name="Fukuda Y."/>
            <person name="Nemoto M."/>
            <person name="Matsumoto M."/>
            <person name="Wong P.S."/>
            <person name="Aburatani S."/>
            <person name="Fujibuchi W."/>
        </authorList>
    </citation>
    <scope>NUCLEOTIDE SEQUENCE [LARGE SCALE GENOMIC DNA]</scope>
    <source>
        <strain evidence="1 2">JPCC DA0580</strain>
    </source>
</reference>
<comment type="caution">
    <text evidence="1">The sequence shown here is derived from an EMBL/GenBank/DDBJ whole genome shotgun (WGS) entry which is preliminary data.</text>
</comment>
<dbReference type="Proteomes" id="UP000198406">
    <property type="component" value="Unassembled WGS sequence"/>
</dbReference>
<dbReference type="OrthoDB" id="44328at2759"/>
<protein>
    <submittedName>
        <fullName evidence="1">TatD DNase family protein</fullName>
    </submittedName>
</protein>
<dbReference type="AlphaFoldDB" id="A0A1Z5KGS1"/>
<dbReference type="InterPro" id="IPR013785">
    <property type="entry name" value="Aldolase_TIM"/>
</dbReference>
<evidence type="ECO:0000313" key="2">
    <source>
        <dbReference type="Proteomes" id="UP000198406"/>
    </source>
</evidence>
<dbReference type="Gene3D" id="3.20.20.70">
    <property type="entry name" value="Aldolase class I"/>
    <property type="match status" value="1"/>
</dbReference>
<dbReference type="InterPro" id="IPR058240">
    <property type="entry name" value="rSAM_sf"/>
</dbReference>
<name>A0A1Z5KGS1_FISSO</name>
<dbReference type="EMBL" id="BDSP01000223">
    <property type="protein sequence ID" value="GAX25406.1"/>
    <property type="molecule type" value="Genomic_DNA"/>
</dbReference>
<evidence type="ECO:0000313" key="1">
    <source>
        <dbReference type="EMBL" id="GAX25406.1"/>
    </source>
</evidence>
<organism evidence="1 2">
    <name type="scientific">Fistulifera solaris</name>
    <name type="common">Oleaginous diatom</name>
    <dbReference type="NCBI Taxonomy" id="1519565"/>
    <lineage>
        <taxon>Eukaryota</taxon>
        <taxon>Sar</taxon>
        <taxon>Stramenopiles</taxon>
        <taxon>Ochrophyta</taxon>
        <taxon>Bacillariophyta</taxon>
        <taxon>Bacillariophyceae</taxon>
        <taxon>Bacillariophycidae</taxon>
        <taxon>Naviculales</taxon>
        <taxon>Naviculaceae</taxon>
        <taxon>Fistulifera</taxon>
    </lineage>
</organism>
<gene>
    <name evidence="1" type="ORF">FisN_5Lh506</name>
</gene>
<keyword evidence="2" id="KW-1185">Reference proteome</keyword>
<dbReference type="SUPFAM" id="SSF102114">
    <property type="entry name" value="Radical SAM enzymes"/>
    <property type="match status" value="1"/>
</dbReference>
<dbReference type="InParanoid" id="A0A1Z5KGS1"/>
<sequence length="247" mass="27629">MRWTTPSMAGFTYSLGNSLYIPLTSRCQSLTLPQTRGPGFRLPPSVVAALCRVRDAEAGTVRWDPWCRWLDMQDAPQRLPDPLERVSSLPDDNDRRPTAAELLEEITQSNIEQYTQIVLAGEGEPTLRMSVLQQITKTLAQTHAPKIRVVTNGLSTSCDAQQLVDSGVTSLSVALLSGDPSQYEEWMQPMESGGHERVVSFVRSAIQVGLDVEITAVERDTLHRDRLQTLVTDLGVQRPVRWRPYFP</sequence>
<accession>A0A1Z5KGS1</accession>
<proteinExistence type="predicted"/>